<sequence>MASNKKVLICEKKVIDQFGPTFQDLIKMYKTPNAICGYLSPSLALHISENLIPNEEGIVSKEQLEHELELLKKQNTLLNSTEDVMDFIQFDRSAYIEKYSSEFELPIDKRKYLRDWVANYEIGDYLFKYKKNTDIFFVRQPELDFKWFKNEEKRRSEIEKEYYQFPFYFEKFTRSNYNISDSVIDNNMGSGNDQQTTKKKIDQEIENNLKTIHEKQFITEEEWIYLQLYGRENLLDKTYILDLQGHFVVFRFLKVQSSKKKKKKKKKLRRHAMIFNSFHNCKYTRRKVIKLLSLMAIKGNW</sequence>
<comment type="caution">
    <text evidence="2">The sequence shown here is derived from an EMBL/GenBank/DDBJ whole genome shotgun (WGS) entry which is preliminary data.</text>
</comment>
<proteinExistence type="predicted"/>
<gene>
    <name evidence="2" type="ORF">M0813_15574</name>
</gene>
<evidence type="ECO:0008006" key="4">
    <source>
        <dbReference type="Google" id="ProtNLM"/>
    </source>
</evidence>
<evidence type="ECO:0000313" key="2">
    <source>
        <dbReference type="EMBL" id="KAJ6250760.1"/>
    </source>
</evidence>
<evidence type="ECO:0000256" key="1">
    <source>
        <dbReference type="SAM" id="Coils"/>
    </source>
</evidence>
<reference evidence="2" key="1">
    <citation type="submission" date="2022-08" db="EMBL/GenBank/DDBJ databases">
        <title>Novel sulfate-reducing endosymbionts in the free-living metamonad Anaeramoeba.</title>
        <authorList>
            <person name="Jerlstrom-Hultqvist J."/>
            <person name="Cepicka I."/>
            <person name="Gallot-Lavallee L."/>
            <person name="Salas-Leiva D."/>
            <person name="Curtis B.A."/>
            <person name="Zahonova K."/>
            <person name="Pipaliya S."/>
            <person name="Dacks J."/>
            <person name="Roger A.J."/>
        </authorList>
    </citation>
    <scope>NUCLEOTIDE SEQUENCE</scope>
    <source>
        <strain evidence="2">Schooner1</strain>
    </source>
</reference>
<feature type="coiled-coil region" evidence="1">
    <location>
        <begin position="54"/>
        <end position="81"/>
    </location>
</feature>
<evidence type="ECO:0000313" key="3">
    <source>
        <dbReference type="Proteomes" id="UP001150062"/>
    </source>
</evidence>
<protein>
    <recommendedName>
        <fullName evidence="4">Ycf1</fullName>
    </recommendedName>
</protein>
<dbReference type="EMBL" id="JAOAOG010000073">
    <property type="protein sequence ID" value="KAJ6250760.1"/>
    <property type="molecule type" value="Genomic_DNA"/>
</dbReference>
<keyword evidence="3" id="KW-1185">Reference proteome</keyword>
<accession>A0ABQ8Z1K8</accession>
<keyword evidence="1" id="KW-0175">Coiled coil</keyword>
<dbReference type="Proteomes" id="UP001150062">
    <property type="component" value="Unassembled WGS sequence"/>
</dbReference>
<organism evidence="2 3">
    <name type="scientific">Anaeramoeba flamelloides</name>
    <dbReference type="NCBI Taxonomy" id="1746091"/>
    <lineage>
        <taxon>Eukaryota</taxon>
        <taxon>Metamonada</taxon>
        <taxon>Anaeramoebidae</taxon>
        <taxon>Anaeramoeba</taxon>
    </lineage>
</organism>
<name>A0ABQ8Z1K8_9EUKA</name>